<keyword evidence="2" id="KW-1185">Reference proteome</keyword>
<gene>
    <name evidence="1" type="ORF">GDO78_017565</name>
</gene>
<accession>A0A8J6EJT6</accession>
<protein>
    <submittedName>
        <fullName evidence="1">Uncharacterized protein</fullName>
    </submittedName>
</protein>
<name>A0A8J6EJT6_ELECQ</name>
<dbReference type="Proteomes" id="UP000770717">
    <property type="component" value="Unassembled WGS sequence"/>
</dbReference>
<dbReference type="EMBL" id="WNTK01000269">
    <property type="protein sequence ID" value="KAG9470514.1"/>
    <property type="molecule type" value="Genomic_DNA"/>
</dbReference>
<proteinExistence type="predicted"/>
<organism evidence="1 2">
    <name type="scientific">Eleutherodactylus coqui</name>
    <name type="common">Puerto Rican coqui</name>
    <dbReference type="NCBI Taxonomy" id="57060"/>
    <lineage>
        <taxon>Eukaryota</taxon>
        <taxon>Metazoa</taxon>
        <taxon>Chordata</taxon>
        <taxon>Craniata</taxon>
        <taxon>Vertebrata</taxon>
        <taxon>Euteleostomi</taxon>
        <taxon>Amphibia</taxon>
        <taxon>Batrachia</taxon>
        <taxon>Anura</taxon>
        <taxon>Neobatrachia</taxon>
        <taxon>Hyloidea</taxon>
        <taxon>Eleutherodactylidae</taxon>
        <taxon>Eleutherodactylinae</taxon>
        <taxon>Eleutherodactylus</taxon>
        <taxon>Eleutherodactylus</taxon>
    </lineage>
</organism>
<dbReference type="AlphaFoldDB" id="A0A8J6EJT6"/>
<evidence type="ECO:0000313" key="2">
    <source>
        <dbReference type="Proteomes" id="UP000770717"/>
    </source>
</evidence>
<sequence>MDSNGMENIRERLLLVLPAGSTKCKKIPRCLQPKGRFHKTALLLKCWQLCPSSEYSRRGAKKLGIRCKPHTEGEMKEGKMMTCETNFTFSQQGTHFEAMCLFYTVGH</sequence>
<evidence type="ECO:0000313" key="1">
    <source>
        <dbReference type="EMBL" id="KAG9470514.1"/>
    </source>
</evidence>
<comment type="caution">
    <text evidence="1">The sequence shown here is derived from an EMBL/GenBank/DDBJ whole genome shotgun (WGS) entry which is preliminary data.</text>
</comment>
<reference evidence="1" key="1">
    <citation type="thesis" date="2020" institute="ProQuest LLC" country="789 East Eisenhower Parkway, Ann Arbor, MI, USA">
        <title>Comparative Genomics and Chromosome Evolution.</title>
        <authorList>
            <person name="Mudd A.B."/>
        </authorList>
    </citation>
    <scope>NUCLEOTIDE SEQUENCE</scope>
    <source>
        <strain evidence="1">HN-11 Male</strain>
        <tissue evidence="1">Kidney and liver</tissue>
    </source>
</reference>